<dbReference type="AlphaFoldDB" id="A0A7K1LIX0"/>
<dbReference type="OrthoDB" id="6400at2"/>
<proteinExistence type="predicted"/>
<keyword evidence="5 6" id="KW-0472">Membrane</keyword>
<dbReference type="CDD" id="cd16914">
    <property type="entry name" value="EcfT"/>
    <property type="match status" value="1"/>
</dbReference>
<evidence type="ECO:0000256" key="5">
    <source>
        <dbReference type="ARBA" id="ARBA00023136"/>
    </source>
</evidence>
<evidence type="ECO:0000313" key="8">
    <source>
        <dbReference type="Proteomes" id="UP000462152"/>
    </source>
</evidence>
<comment type="subcellular location">
    <subcellularLocation>
        <location evidence="1">Membrane</location>
        <topology evidence="1">Multi-pass membrane protein</topology>
    </subcellularLocation>
</comment>
<sequence length="263" mass="27671">MDLLNNATAADSGLGRVNPAVKILLLVALTVAFLVSADGVTSGSGVLFLVLVMIGSRIDPRNVLVRLWPVFTAAVFSGWGTALLSPKTGDVLLDVGPFLFTADSVDAGIAIALRGCALAMISVLLLLTTDAREIGDSLAQTFRLPSRFVLSAVAAFRLVGIMITEWETLAAARRARGLGPDRGILGNVGGFATQAFSLIVQALRRASRLAVTMEARGFGAGPRTWVHQPEYSWRDAAALAIGLGIPVVAIGLSVVLGTYRFFH</sequence>
<accession>A0A7K1LIX0</accession>
<feature type="transmembrane region" description="Helical" evidence="6">
    <location>
        <begin position="105"/>
        <end position="127"/>
    </location>
</feature>
<dbReference type="GO" id="GO:0005886">
    <property type="term" value="C:plasma membrane"/>
    <property type="evidence" value="ECO:0007669"/>
    <property type="project" value="UniProtKB-ARBA"/>
</dbReference>
<gene>
    <name evidence="7" type="ORF">GMA10_07970</name>
</gene>
<dbReference type="PANTHER" id="PTHR34857:SF2">
    <property type="entry name" value="SLL0384 PROTEIN"/>
    <property type="match status" value="1"/>
</dbReference>
<keyword evidence="4 6" id="KW-1133">Transmembrane helix</keyword>
<comment type="caution">
    <text evidence="7">The sequence shown here is derived from an EMBL/GenBank/DDBJ whole genome shotgun (WGS) entry which is preliminary data.</text>
</comment>
<feature type="transmembrane region" description="Helical" evidence="6">
    <location>
        <begin position="23"/>
        <end position="51"/>
    </location>
</feature>
<reference evidence="7 8" key="1">
    <citation type="submission" date="2019-12" db="EMBL/GenBank/DDBJ databases">
        <authorList>
            <person name="Li J."/>
            <person name="Shi Y."/>
            <person name="Xu G."/>
            <person name="Xiao D."/>
            <person name="Ran X."/>
        </authorList>
    </citation>
    <scope>NUCLEOTIDE SEQUENCE [LARGE SCALE GENOMIC DNA]</scope>
    <source>
        <strain evidence="7 8">JCM 15915</strain>
    </source>
</reference>
<dbReference type="InterPro" id="IPR003339">
    <property type="entry name" value="ABC/ECF_trnsptr_transmembrane"/>
</dbReference>
<evidence type="ECO:0000256" key="6">
    <source>
        <dbReference type="SAM" id="Phobius"/>
    </source>
</evidence>
<feature type="transmembrane region" description="Helical" evidence="6">
    <location>
        <begin position="237"/>
        <end position="262"/>
    </location>
</feature>
<organism evidence="7 8">
    <name type="scientific">Rothia koreensis</name>
    <dbReference type="NCBI Taxonomy" id="592378"/>
    <lineage>
        <taxon>Bacteria</taxon>
        <taxon>Bacillati</taxon>
        <taxon>Actinomycetota</taxon>
        <taxon>Actinomycetes</taxon>
        <taxon>Micrococcales</taxon>
        <taxon>Micrococcaceae</taxon>
        <taxon>Rothia</taxon>
    </lineage>
</organism>
<dbReference type="PANTHER" id="PTHR34857">
    <property type="entry name" value="SLL0384 PROTEIN"/>
    <property type="match status" value="1"/>
</dbReference>
<keyword evidence="8" id="KW-1185">Reference proteome</keyword>
<keyword evidence="2" id="KW-1003">Cell membrane</keyword>
<feature type="transmembrane region" description="Helical" evidence="6">
    <location>
        <begin position="148"/>
        <end position="164"/>
    </location>
</feature>
<keyword evidence="3 6" id="KW-0812">Transmembrane</keyword>
<dbReference type="RefSeq" id="WP_129314602.1">
    <property type="nucleotide sequence ID" value="NZ_NOIQ01000002.1"/>
</dbReference>
<evidence type="ECO:0000256" key="1">
    <source>
        <dbReference type="ARBA" id="ARBA00004141"/>
    </source>
</evidence>
<dbReference type="InterPro" id="IPR051611">
    <property type="entry name" value="ECF_transporter_component"/>
</dbReference>
<dbReference type="Pfam" id="PF02361">
    <property type="entry name" value="CbiQ"/>
    <property type="match status" value="1"/>
</dbReference>
<evidence type="ECO:0000256" key="2">
    <source>
        <dbReference type="ARBA" id="ARBA00022475"/>
    </source>
</evidence>
<feature type="transmembrane region" description="Helical" evidence="6">
    <location>
        <begin position="63"/>
        <end position="85"/>
    </location>
</feature>
<evidence type="ECO:0000256" key="3">
    <source>
        <dbReference type="ARBA" id="ARBA00022692"/>
    </source>
</evidence>
<protein>
    <submittedName>
        <fullName evidence="7">Energy-coupling factor transporter transmembrane protein EcfT</fullName>
    </submittedName>
</protein>
<dbReference type="Proteomes" id="UP000462152">
    <property type="component" value="Unassembled WGS sequence"/>
</dbReference>
<evidence type="ECO:0000256" key="4">
    <source>
        <dbReference type="ARBA" id="ARBA00022989"/>
    </source>
</evidence>
<dbReference type="EMBL" id="WOGT01000004">
    <property type="protein sequence ID" value="MUN55147.1"/>
    <property type="molecule type" value="Genomic_DNA"/>
</dbReference>
<evidence type="ECO:0000313" key="7">
    <source>
        <dbReference type="EMBL" id="MUN55147.1"/>
    </source>
</evidence>
<name>A0A7K1LIX0_9MICC</name>